<feature type="repeat" description="TPR" evidence="1">
    <location>
        <begin position="161"/>
        <end position="194"/>
    </location>
</feature>
<organism evidence="2 3">
    <name type="scientific">Prochlorococcus marinus (strain MIT 9301)</name>
    <dbReference type="NCBI Taxonomy" id="167546"/>
    <lineage>
        <taxon>Bacteria</taxon>
        <taxon>Bacillati</taxon>
        <taxon>Cyanobacteriota</taxon>
        <taxon>Cyanophyceae</taxon>
        <taxon>Synechococcales</taxon>
        <taxon>Prochlorococcaceae</taxon>
        <taxon>Prochlorococcus</taxon>
    </lineage>
</organism>
<dbReference type="InterPro" id="IPR019734">
    <property type="entry name" value="TPR_rpt"/>
</dbReference>
<dbReference type="SMART" id="SM00028">
    <property type="entry name" value="TPR"/>
    <property type="match status" value="5"/>
</dbReference>
<feature type="repeat" description="TPR" evidence="1">
    <location>
        <begin position="59"/>
        <end position="92"/>
    </location>
</feature>
<feature type="repeat" description="TPR" evidence="1">
    <location>
        <begin position="127"/>
        <end position="160"/>
    </location>
</feature>
<dbReference type="InterPro" id="IPR037919">
    <property type="entry name" value="OGT"/>
</dbReference>
<dbReference type="PROSITE" id="PS50005">
    <property type="entry name" value="TPR"/>
    <property type="match status" value="4"/>
</dbReference>
<dbReference type="PROSITE" id="PS50293">
    <property type="entry name" value="TPR_REGION"/>
    <property type="match status" value="1"/>
</dbReference>
<gene>
    <name evidence="2" type="ordered locus">P9301_00381</name>
</gene>
<dbReference type="Pfam" id="PF13181">
    <property type="entry name" value="TPR_8"/>
    <property type="match status" value="3"/>
</dbReference>
<dbReference type="Proteomes" id="UP000001430">
    <property type="component" value="Chromosome"/>
</dbReference>
<dbReference type="KEGG" id="pmg:P9301_00381"/>
<dbReference type="PANTHER" id="PTHR44366">
    <property type="entry name" value="UDP-N-ACETYLGLUCOSAMINE--PEPTIDE N-ACETYLGLUCOSAMINYLTRANSFERASE 110 KDA SUBUNIT"/>
    <property type="match status" value="1"/>
</dbReference>
<evidence type="ECO:0000313" key="3">
    <source>
        <dbReference type="Proteomes" id="UP000001430"/>
    </source>
</evidence>
<dbReference type="eggNOG" id="COG0457">
    <property type="taxonomic scope" value="Bacteria"/>
</dbReference>
<accession>A3PA86</accession>
<keyword evidence="1" id="KW-0802">TPR repeat</keyword>
<evidence type="ECO:0000256" key="1">
    <source>
        <dbReference type="PROSITE-ProRule" id="PRU00339"/>
    </source>
</evidence>
<dbReference type="OrthoDB" id="536969at2"/>
<dbReference type="Pfam" id="PF00515">
    <property type="entry name" value="TPR_1"/>
    <property type="match status" value="1"/>
</dbReference>
<dbReference type="PANTHER" id="PTHR44366:SF1">
    <property type="entry name" value="UDP-N-ACETYLGLUCOSAMINE--PEPTIDE N-ACETYLGLUCOSAMINYLTRANSFERASE 110 KDA SUBUNIT"/>
    <property type="match status" value="1"/>
</dbReference>
<evidence type="ECO:0000313" key="2">
    <source>
        <dbReference type="EMBL" id="ABO16661.1"/>
    </source>
</evidence>
<dbReference type="EMBL" id="CP000576">
    <property type="protein sequence ID" value="ABO16661.1"/>
    <property type="molecule type" value="Genomic_DNA"/>
</dbReference>
<feature type="repeat" description="TPR" evidence="1">
    <location>
        <begin position="93"/>
        <end position="126"/>
    </location>
</feature>
<proteinExistence type="predicted"/>
<dbReference type="GO" id="GO:0006493">
    <property type="term" value="P:protein O-linked glycosylation"/>
    <property type="evidence" value="ECO:0007669"/>
    <property type="project" value="InterPro"/>
</dbReference>
<keyword evidence="3" id="KW-1185">Reference proteome</keyword>
<dbReference type="InterPro" id="IPR011990">
    <property type="entry name" value="TPR-like_helical_dom_sf"/>
</dbReference>
<dbReference type="SUPFAM" id="SSF48452">
    <property type="entry name" value="TPR-like"/>
    <property type="match status" value="1"/>
</dbReference>
<dbReference type="AlphaFoldDB" id="A3PA86"/>
<protein>
    <submittedName>
        <fullName evidence="2">Uncharacterized protein</fullName>
    </submittedName>
</protein>
<dbReference type="STRING" id="167546.P9301_00381"/>
<dbReference type="RefSeq" id="WP_011862066.1">
    <property type="nucleotide sequence ID" value="NC_009091.1"/>
</dbReference>
<name>A3PA86_PROM0</name>
<dbReference type="GO" id="GO:0097363">
    <property type="term" value="F:protein O-acetylglucosaminyltransferase activity"/>
    <property type="evidence" value="ECO:0007669"/>
    <property type="project" value="TreeGrafter"/>
</dbReference>
<dbReference type="Gene3D" id="2.60.120.620">
    <property type="entry name" value="q2cbj1_9rhob like domain"/>
    <property type="match status" value="1"/>
</dbReference>
<sequence length="437" mass="49598">MKVFENEDQFHKKLNRNNKKINRSKEQVLGKAFQFHSQGNIAEAAKYYQYLIIQGVEDHRVFSNYGLILKGLGKLKEAELSTRKAIELNPHYALGYSNLGGILNSLGKLKEAELFIRKAIELNPKEAELHSNLGGILNSLGKLKEAELSTRKAIELNPEYANAYYNLGNILRDLKKLSEAAISLKKAIKLKPNFFEAHRDLGICLYLLKDINSAVKCIVKANYFDKKNRTNKLLLSIFQQELTVNNKDSEKNSSVSSFTKSNSNSNLITLNLPVDKKLVECLYKIKARNQEIYQFPTFGDAIGSDYKLFERSEVSIDSFKKQLIVIAKNSLKSNIFISDSFFTIFRSGGGLVSHDHLNKIDRIEGLDIAKKKFSLVYYLSVGDQTCDEPGILKLENPNQEILPSNGLIIIFPAQRKHSVFYKGEKDRIIIGVNFYKI</sequence>
<reference evidence="2 3" key="1">
    <citation type="journal article" date="2007" name="PLoS Genet.">
        <title>Patterns and implications of gene gain and loss in the evolution of Prochlorococcus.</title>
        <authorList>
            <person name="Kettler G.C."/>
            <person name="Martiny A.C."/>
            <person name="Huang K."/>
            <person name="Zucker J."/>
            <person name="Coleman M.L."/>
            <person name="Rodrigue S."/>
            <person name="Chen F."/>
            <person name="Lapidus A."/>
            <person name="Ferriera S."/>
            <person name="Johnson J."/>
            <person name="Steglich C."/>
            <person name="Church G.M."/>
            <person name="Richardson P."/>
            <person name="Chisholm S.W."/>
        </authorList>
    </citation>
    <scope>NUCLEOTIDE SEQUENCE [LARGE SCALE GENOMIC DNA]</scope>
    <source>
        <strain evidence="2 3">MIT 9301</strain>
    </source>
</reference>
<dbReference type="Gene3D" id="1.25.40.10">
    <property type="entry name" value="Tetratricopeptide repeat domain"/>
    <property type="match status" value="3"/>
</dbReference>
<dbReference type="HOGENOM" id="CLU_596989_0_0_3"/>